<dbReference type="Proteomes" id="UP001597287">
    <property type="component" value="Unassembled WGS sequence"/>
</dbReference>
<evidence type="ECO:0000313" key="2">
    <source>
        <dbReference type="Proteomes" id="UP001597287"/>
    </source>
</evidence>
<gene>
    <name evidence="1" type="ORF">ACFSPV_30970</name>
</gene>
<organism evidence="1 2">
    <name type="scientific">Delftia deserti</name>
    <dbReference type="NCBI Taxonomy" id="1651218"/>
    <lineage>
        <taxon>Bacteria</taxon>
        <taxon>Pseudomonadati</taxon>
        <taxon>Pseudomonadota</taxon>
        <taxon>Betaproteobacteria</taxon>
        <taxon>Burkholderiales</taxon>
        <taxon>Comamonadaceae</taxon>
        <taxon>Delftia</taxon>
    </lineage>
</organism>
<dbReference type="EMBL" id="JBHUIG010000049">
    <property type="protein sequence ID" value="MFD2323110.1"/>
    <property type="molecule type" value="Genomic_DNA"/>
</dbReference>
<protein>
    <submittedName>
        <fullName evidence="1">Uncharacterized protein</fullName>
    </submittedName>
</protein>
<reference evidence="2" key="1">
    <citation type="journal article" date="2019" name="Int. J. Syst. Evol. Microbiol.">
        <title>The Global Catalogue of Microorganisms (GCM) 10K type strain sequencing project: providing services to taxonomists for standard genome sequencing and annotation.</title>
        <authorList>
            <consortium name="The Broad Institute Genomics Platform"/>
            <consortium name="The Broad Institute Genome Sequencing Center for Infectious Disease"/>
            <person name="Wu L."/>
            <person name="Ma J."/>
        </authorList>
    </citation>
    <scope>NUCLEOTIDE SEQUENCE [LARGE SCALE GENOMIC DNA]</scope>
    <source>
        <strain evidence="2">CCUG 62793</strain>
    </source>
</reference>
<sequence>MKHLINPQPVTVGGYYMQRGTLVRVSAEGNGGGFHTEYVQITGDEVICGGHSGSWPASDYHPISDPVMCAAAMAYESQRLVKFHQQKVAEAADQKKQWVNAMAAIKTADAMLRAREKEPSS</sequence>
<proteinExistence type="predicted"/>
<evidence type="ECO:0000313" key="1">
    <source>
        <dbReference type="EMBL" id="MFD2323110.1"/>
    </source>
</evidence>
<name>A0ABW5EYD2_9BURK</name>
<comment type="caution">
    <text evidence="1">The sequence shown here is derived from an EMBL/GenBank/DDBJ whole genome shotgun (WGS) entry which is preliminary data.</text>
</comment>
<keyword evidence="2" id="KW-1185">Reference proteome</keyword>
<dbReference type="RefSeq" id="WP_380106486.1">
    <property type="nucleotide sequence ID" value="NZ_JBHSIH010000001.1"/>
</dbReference>
<accession>A0ABW5EYD2</accession>